<dbReference type="RefSeq" id="WP_190925090.1">
    <property type="nucleotide sequence ID" value="NZ_JACXJA010000005.1"/>
</dbReference>
<name>A0A927GY55_9BACL</name>
<evidence type="ECO:0000256" key="3">
    <source>
        <dbReference type="ARBA" id="ARBA00023163"/>
    </source>
</evidence>
<dbReference type="SUPFAM" id="SSF46689">
    <property type="entry name" value="Homeodomain-like"/>
    <property type="match status" value="2"/>
</dbReference>
<dbReference type="GO" id="GO:0003700">
    <property type="term" value="F:DNA-binding transcription factor activity"/>
    <property type="evidence" value="ECO:0007669"/>
    <property type="project" value="InterPro"/>
</dbReference>
<dbReference type="PROSITE" id="PS00041">
    <property type="entry name" value="HTH_ARAC_FAMILY_1"/>
    <property type="match status" value="1"/>
</dbReference>
<dbReference type="AlphaFoldDB" id="A0A927GY55"/>
<keyword evidence="3" id="KW-0804">Transcription</keyword>
<dbReference type="PANTHER" id="PTHR43280:SF2">
    <property type="entry name" value="HTH-TYPE TRANSCRIPTIONAL REGULATOR EXSA"/>
    <property type="match status" value="1"/>
</dbReference>
<gene>
    <name evidence="5" type="ORF">IDH45_04485</name>
</gene>
<proteinExistence type="predicted"/>
<dbReference type="InterPro" id="IPR009057">
    <property type="entry name" value="Homeodomain-like_sf"/>
</dbReference>
<protein>
    <submittedName>
        <fullName evidence="5">Helix-turn-helix transcriptional regulator</fullName>
    </submittedName>
</protein>
<dbReference type="InterPro" id="IPR018060">
    <property type="entry name" value="HTH_AraC"/>
</dbReference>
<dbReference type="PANTHER" id="PTHR43280">
    <property type="entry name" value="ARAC-FAMILY TRANSCRIPTIONAL REGULATOR"/>
    <property type="match status" value="1"/>
</dbReference>
<dbReference type="Gene3D" id="1.10.10.60">
    <property type="entry name" value="Homeodomain-like"/>
    <property type="match status" value="2"/>
</dbReference>
<dbReference type="PROSITE" id="PS01124">
    <property type="entry name" value="HTH_ARAC_FAMILY_2"/>
    <property type="match status" value="1"/>
</dbReference>
<keyword evidence="6" id="KW-1185">Reference proteome</keyword>
<sequence>MNVIGFVPQVRELMYWHNKEKFILYEDTSAAWTLFAMESGSFYYEIGEEKGTAAFGDIVICPPLTPFRRVVITPLCFFVIKLDWGKIDSQPADAKSLQLGTTKISFQNTSRLVANYNMLKKIDALHMHHVARNPLSNHYLYDIWLLYSEEAGMVPWTAVLQRDSQQPDRLMAKAEAMIQKQAFQPIALNEIASSLGLSTVRLIQKFKACYGDTPAQYQIKLRLERAKKLLLETNLTLDQISDHIGYQNGFYLNRIFKKHMNMTPGKYRKVHRV</sequence>
<dbReference type="InterPro" id="IPR018062">
    <property type="entry name" value="HTH_AraC-typ_CS"/>
</dbReference>
<evidence type="ECO:0000313" key="5">
    <source>
        <dbReference type="EMBL" id="MBD2861245.1"/>
    </source>
</evidence>
<feature type="domain" description="HTH araC/xylS-type" evidence="4">
    <location>
        <begin position="168"/>
        <end position="270"/>
    </location>
</feature>
<dbReference type="Pfam" id="PF12833">
    <property type="entry name" value="HTH_18"/>
    <property type="match status" value="1"/>
</dbReference>
<dbReference type="GO" id="GO:0043565">
    <property type="term" value="F:sequence-specific DNA binding"/>
    <property type="evidence" value="ECO:0007669"/>
    <property type="project" value="InterPro"/>
</dbReference>
<evidence type="ECO:0000256" key="1">
    <source>
        <dbReference type="ARBA" id="ARBA00023015"/>
    </source>
</evidence>
<dbReference type="SMART" id="SM00342">
    <property type="entry name" value="HTH_ARAC"/>
    <property type="match status" value="1"/>
</dbReference>
<accession>A0A927GY55</accession>
<comment type="caution">
    <text evidence="5">The sequence shown here is derived from an EMBL/GenBank/DDBJ whole genome shotgun (WGS) entry which is preliminary data.</text>
</comment>
<evidence type="ECO:0000256" key="2">
    <source>
        <dbReference type="ARBA" id="ARBA00023125"/>
    </source>
</evidence>
<evidence type="ECO:0000259" key="4">
    <source>
        <dbReference type="PROSITE" id="PS01124"/>
    </source>
</evidence>
<reference evidence="5" key="1">
    <citation type="submission" date="2020-09" db="EMBL/GenBank/DDBJ databases">
        <title>A novel bacterium of genus Paenibacillus, isolated from South China Sea.</title>
        <authorList>
            <person name="Huang H."/>
            <person name="Mo K."/>
            <person name="Hu Y."/>
        </authorList>
    </citation>
    <scope>NUCLEOTIDE SEQUENCE</scope>
    <source>
        <strain evidence="5">IB182363</strain>
    </source>
</reference>
<dbReference type="Proteomes" id="UP000639396">
    <property type="component" value="Unassembled WGS sequence"/>
</dbReference>
<keyword evidence="2" id="KW-0238">DNA-binding</keyword>
<keyword evidence="1" id="KW-0805">Transcription regulation</keyword>
<dbReference type="EMBL" id="JACXJA010000005">
    <property type="protein sequence ID" value="MBD2861245.1"/>
    <property type="molecule type" value="Genomic_DNA"/>
</dbReference>
<evidence type="ECO:0000313" key="6">
    <source>
        <dbReference type="Proteomes" id="UP000639396"/>
    </source>
</evidence>
<organism evidence="5 6">
    <name type="scientific">Paenibacillus oceani</name>
    <dbReference type="NCBI Taxonomy" id="2772510"/>
    <lineage>
        <taxon>Bacteria</taxon>
        <taxon>Bacillati</taxon>
        <taxon>Bacillota</taxon>
        <taxon>Bacilli</taxon>
        <taxon>Bacillales</taxon>
        <taxon>Paenibacillaceae</taxon>
        <taxon>Paenibacillus</taxon>
    </lineage>
</organism>